<dbReference type="Proteomes" id="UP000280547">
    <property type="component" value="Segment"/>
</dbReference>
<protein>
    <submittedName>
        <fullName evidence="2">Uncharacterized protein</fullName>
    </submittedName>
</protein>
<keyword evidence="1" id="KW-0812">Transmembrane</keyword>
<keyword evidence="1" id="KW-0472">Membrane</keyword>
<reference evidence="2 3" key="1">
    <citation type="submission" date="2018-09" db="EMBL/GenBank/DDBJ databases">
        <authorList>
            <person name="Amanuel B.M."/>
            <person name="Anspach C.J."/>
            <person name="Chiquito R.J."/>
            <person name="Gales J.M."/>
            <person name="Hall T."/>
            <person name="Hotaki K."/>
            <person name="Lozano B."/>
            <person name="Mugisha B."/>
            <person name="Fogarty M.P."/>
            <person name="Leadon S.A."/>
            <person name="Molloy S.D."/>
            <person name="Garlena R.A."/>
            <person name="Russell D.A."/>
            <person name="Pope W.H."/>
            <person name="Jacobs-Sera D."/>
            <person name="Hatfull G.F."/>
        </authorList>
    </citation>
    <scope>NUCLEOTIDE SEQUENCE [LARGE SCALE GENOMIC DNA]</scope>
</reference>
<proteinExistence type="predicted"/>
<feature type="transmembrane region" description="Helical" evidence="1">
    <location>
        <begin position="27"/>
        <end position="44"/>
    </location>
</feature>
<evidence type="ECO:0000313" key="2">
    <source>
        <dbReference type="EMBL" id="AYR03188.1"/>
    </source>
</evidence>
<evidence type="ECO:0000313" key="3">
    <source>
        <dbReference type="Proteomes" id="UP000280547"/>
    </source>
</evidence>
<dbReference type="KEGG" id="vg:70080829"/>
<evidence type="ECO:0000256" key="1">
    <source>
        <dbReference type="SAM" id="Phobius"/>
    </source>
</evidence>
<dbReference type="GeneID" id="70080829"/>
<accession>A0A3G3MAS5</accession>
<name>A0A3G3MAS5_9CAUD</name>
<gene>
    <name evidence="2" type="primary">40</name>
    <name evidence="2" type="ORF">SEA_OCTOBIEN14_40</name>
</gene>
<sequence>MKTFVTFLVGIACIVIGMSVAPTLAGIGFLLIAVSLLIGFFKLVKVGEEEQHKQDLQKIRNAGGTEAEALIYANLERQRRDSWFQAAAQMKK</sequence>
<organism evidence="2 3">
    <name type="scientific">Gordonia phage Octobien14</name>
    <dbReference type="NCBI Taxonomy" id="2483673"/>
    <lineage>
        <taxon>Viruses</taxon>
        <taxon>Duplodnaviria</taxon>
        <taxon>Heunggongvirae</taxon>
        <taxon>Uroviricota</taxon>
        <taxon>Caudoviricetes</taxon>
        <taxon>Deeyouvirinae</taxon>
        <taxon>Octobienvirus</taxon>
        <taxon>Octobienvirus octobien14</taxon>
    </lineage>
</organism>
<dbReference type="EMBL" id="MH976515">
    <property type="protein sequence ID" value="AYR03188.1"/>
    <property type="molecule type" value="Genomic_DNA"/>
</dbReference>
<dbReference type="RefSeq" id="YP_010246285.1">
    <property type="nucleotide sequence ID" value="NC_060134.1"/>
</dbReference>
<keyword evidence="1" id="KW-1133">Transmembrane helix</keyword>
<keyword evidence="3" id="KW-1185">Reference proteome</keyword>